<accession>A0A0G1NGD8</accession>
<proteinExistence type="predicted"/>
<reference evidence="1 2" key="1">
    <citation type="journal article" date="2015" name="Nature">
        <title>rRNA introns, odd ribosomes, and small enigmatic genomes across a large radiation of phyla.</title>
        <authorList>
            <person name="Brown C.T."/>
            <person name="Hug L.A."/>
            <person name="Thomas B.C."/>
            <person name="Sharon I."/>
            <person name="Castelle C.J."/>
            <person name="Singh A."/>
            <person name="Wilkins M.J."/>
            <person name="Williams K.H."/>
            <person name="Banfield J.F."/>
        </authorList>
    </citation>
    <scope>NUCLEOTIDE SEQUENCE [LARGE SCALE GENOMIC DNA]</scope>
</reference>
<sequence>MCKASKDFGQKKTRNNTVVIKKGIPIVSESCRYTHFNGKSTKKSFRQRINTPSLR</sequence>
<dbReference type="AlphaFoldDB" id="A0A0G1NGD8"/>
<evidence type="ECO:0000313" key="2">
    <source>
        <dbReference type="Proteomes" id="UP000033966"/>
    </source>
</evidence>
<gene>
    <name evidence="1" type="ORF">UW92_C0005G0009</name>
</gene>
<evidence type="ECO:0000313" key="1">
    <source>
        <dbReference type="EMBL" id="KKT92162.1"/>
    </source>
</evidence>
<dbReference type="Proteomes" id="UP000033966">
    <property type="component" value="Unassembled WGS sequence"/>
</dbReference>
<dbReference type="EMBL" id="LCKF01000005">
    <property type="protein sequence ID" value="KKT92162.1"/>
    <property type="molecule type" value="Genomic_DNA"/>
</dbReference>
<protein>
    <submittedName>
        <fullName evidence="1">Uncharacterized protein</fullName>
    </submittedName>
</protein>
<organism evidence="1 2">
    <name type="scientific">Candidatus Jorgensenbacteria bacterium GW2011_GWA2_45_13</name>
    <dbReference type="NCBI Taxonomy" id="1618662"/>
    <lineage>
        <taxon>Bacteria</taxon>
        <taxon>Candidatus Joergenseniibacteriota</taxon>
    </lineage>
</organism>
<name>A0A0G1NGD8_9BACT</name>
<comment type="caution">
    <text evidence="1">The sequence shown here is derived from an EMBL/GenBank/DDBJ whole genome shotgun (WGS) entry which is preliminary data.</text>
</comment>